<sequence length="124" mass="13686">MTVGKPLSIRRWGYISMAGVALALGVLGLFLPLLPTTPFLVVAAWAASKGSRRLHFWLWRHPRLGPLLWAWHRQGAIPRQAKWIALVVLGISWAWLVPASPWRVAVAGKCLPVLGIIVVPVYPA</sequence>
<dbReference type="GO" id="GO:0005886">
    <property type="term" value="C:plasma membrane"/>
    <property type="evidence" value="ECO:0007669"/>
    <property type="project" value="TreeGrafter"/>
</dbReference>
<organism evidence="2 3">
    <name type="scientific">Cellvibrio japonicus (strain Ueda107)</name>
    <name type="common">Pseudomonas fluorescens subsp. cellulosa</name>
    <dbReference type="NCBI Taxonomy" id="498211"/>
    <lineage>
        <taxon>Bacteria</taxon>
        <taxon>Pseudomonadati</taxon>
        <taxon>Pseudomonadota</taxon>
        <taxon>Gammaproteobacteria</taxon>
        <taxon>Cellvibrionales</taxon>
        <taxon>Cellvibrionaceae</taxon>
        <taxon>Cellvibrio</taxon>
    </lineage>
</organism>
<name>B3PE39_CELJU</name>
<keyword evidence="1" id="KW-0472">Membrane</keyword>
<feature type="transmembrane region" description="Helical" evidence="1">
    <location>
        <begin position="12"/>
        <end position="33"/>
    </location>
</feature>
<dbReference type="EMBL" id="CP000934">
    <property type="protein sequence ID" value="ACE85681.1"/>
    <property type="molecule type" value="Genomic_DNA"/>
</dbReference>
<dbReference type="AlphaFoldDB" id="B3PE39"/>
<gene>
    <name evidence="2" type="ordered locus">CJA_1547</name>
</gene>
<dbReference type="KEGG" id="cja:CJA_1547"/>
<evidence type="ECO:0000313" key="3">
    <source>
        <dbReference type="Proteomes" id="UP000001036"/>
    </source>
</evidence>
<feature type="transmembrane region" description="Helical" evidence="1">
    <location>
        <begin position="80"/>
        <end position="96"/>
    </location>
</feature>
<dbReference type="Pfam" id="PF04304">
    <property type="entry name" value="DUF454"/>
    <property type="match status" value="1"/>
</dbReference>
<dbReference type="InterPro" id="IPR007401">
    <property type="entry name" value="DUF454"/>
</dbReference>
<dbReference type="Proteomes" id="UP000001036">
    <property type="component" value="Chromosome"/>
</dbReference>
<protein>
    <submittedName>
        <fullName evidence="2">Putative membrane protein</fullName>
    </submittedName>
</protein>
<keyword evidence="3" id="KW-1185">Reference proteome</keyword>
<proteinExistence type="predicted"/>
<evidence type="ECO:0000313" key="2">
    <source>
        <dbReference type="EMBL" id="ACE85681.1"/>
    </source>
</evidence>
<dbReference type="STRING" id="498211.CJA_1547"/>
<dbReference type="eggNOG" id="COG2832">
    <property type="taxonomic scope" value="Bacteria"/>
</dbReference>
<dbReference type="HOGENOM" id="CLU_113299_0_1_6"/>
<keyword evidence="1" id="KW-0812">Transmembrane</keyword>
<keyword evidence="1" id="KW-1133">Transmembrane helix</keyword>
<accession>B3PE39</accession>
<evidence type="ECO:0000256" key="1">
    <source>
        <dbReference type="SAM" id="Phobius"/>
    </source>
</evidence>
<reference evidence="2 3" key="1">
    <citation type="journal article" date="2008" name="J. Bacteriol.">
        <title>Insights into plant cell wall degradation from the genome sequence of the soil bacterium Cellvibrio japonicus.</title>
        <authorList>
            <person name="Deboy R.T."/>
            <person name="Mongodin E.F."/>
            <person name="Fouts D.E."/>
            <person name="Tailford L.E."/>
            <person name="Khouri H."/>
            <person name="Emerson J.B."/>
            <person name="Mohamoud Y."/>
            <person name="Watkins K."/>
            <person name="Henrissat B."/>
            <person name="Gilbert H.J."/>
            <person name="Nelson K.E."/>
        </authorList>
    </citation>
    <scope>NUCLEOTIDE SEQUENCE [LARGE SCALE GENOMIC DNA]</scope>
    <source>
        <strain evidence="2 3">Ueda107</strain>
    </source>
</reference>
<dbReference type="PANTHER" id="PTHR35813:SF1">
    <property type="entry name" value="INNER MEMBRANE PROTEIN YBAN"/>
    <property type="match status" value="1"/>
</dbReference>
<dbReference type="PANTHER" id="PTHR35813">
    <property type="entry name" value="INNER MEMBRANE PROTEIN YBAN"/>
    <property type="match status" value="1"/>
</dbReference>
<feature type="transmembrane region" description="Helical" evidence="1">
    <location>
        <begin position="102"/>
        <end position="122"/>
    </location>
</feature>